<proteinExistence type="predicted"/>
<sequence>MKPALDLDGQPHATVAWIEDAGHAGWYRIGFKDGTVSASVTSTELQRRYGVDPFANVNPFRVD</sequence>
<dbReference type="EMBL" id="NCXO01000008">
    <property type="protein sequence ID" value="OSC34740.1"/>
    <property type="molecule type" value="Genomic_DNA"/>
</dbReference>
<evidence type="ECO:0000313" key="2">
    <source>
        <dbReference type="Proteomes" id="UP000193577"/>
    </source>
</evidence>
<dbReference type="AlphaFoldDB" id="A0A7I7SCW8"/>
<dbReference type="Proteomes" id="UP000193577">
    <property type="component" value="Unassembled WGS sequence"/>
</dbReference>
<keyword evidence="2" id="KW-1185">Reference proteome</keyword>
<name>A0A7I7SCW8_9MYCO</name>
<organism evidence="1 2">
    <name type="scientific">Mycolicibacillus koreensis</name>
    <dbReference type="NCBI Taxonomy" id="1069220"/>
    <lineage>
        <taxon>Bacteria</taxon>
        <taxon>Bacillati</taxon>
        <taxon>Actinomycetota</taxon>
        <taxon>Actinomycetes</taxon>
        <taxon>Mycobacteriales</taxon>
        <taxon>Mycobacteriaceae</taxon>
        <taxon>Mycolicibacillus</taxon>
    </lineage>
</organism>
<dbReference type="RefSeq" id="WP_085302745.1">
    <property type="nucleotide sequence ID" value="NZ_AP022594.1"/>
</dbReference>
<accession>A0A7I7SCW8</accession>
<protein>
    <submittedName>
        <fullName evidence="1">Uncharacterized protein</fullName>
    </submittedName>
</protein>
<gene>
    <name evidence="1" type="ORF">B8W67_05685</name>
</gene>
<reference evidence="1 2" key="1">
    <citation type="submission" date="2017-04" db="EMBL/GenBank/DDBJ databases">
        <title>The new phylogeny of genus Mycobacterium.</title>
        <authorList>
            <person name="Tortoli E."/>
            <person name="Trovato A."/>
            <person name="Cirillo D.M."/>
        </authorList>
    </citation>
    <scope>NUCLEOTIDE SEQUENCE [LARGE SCALE GENOMIC DNA]</scope>
    <source>
        <strain evidence="1 2">KCTC 19819</strain>
    </source>
</reference>
<comment type="caution">
    <text evidence="1">The sequence shown here is derived from an EMBL/GenBank/DDBJ whole genome shotgun (WGS) entry which is preliminary data.</text>
</comment>
<evidence type="ECO:0000313" key="1">
    <source>
        <dbReference type="EMBL" id="OSC34740.1"/>
    </source>
</evidence>